<proteinExistence type="predicted"/>
<evidence type="ECO:0000313" key="3">
    <source>
        <dbReference type="Proteomes" id="UP000236621"/>
    </source>
</evidence>
<sequence length="141" mass="15231">MYTSHPIPPSTPGEQPGFAMTQIKTWGLTGDADTFRQGAAAYRNGRDWAKRQRDNAIKKANERAAEAEAGASPFGDGLGLSFASEASTGETIVTSQETVLDPASNIPPSFESETSVDELSLDVREFRPVKRTKSCSPRKKP</sequence>
<comment type="caution">
    <text evidence="2">The sequence shown here is derived from an EMBL/GenBank/DDBJ whole genome shotgun (WGS) entry which is preliminary data.</text>
</comment>
<keyword evidence="3" id="KW-1185">Reference proteome</keyword>
<dbReference type="OrthoDB" id="4941487at2759"/>
<accession>A0A2K3PU60</accession>
<dbReference type="EMBL" id="NRSZ01001308">
    <property type="protein sequence ID" value="PNY18828.1"/>
    <property type="molecule type" value="Genomic_DNA"/>
</dbReference>
<dbReference type="STRING" id="45235.A0A2K3PU60"/>
<feature type="region of interest" description="Disordered" evidence="1">
    <location>
        <begin position="56"/>
        <end position="117"/>
    </location>
</feature>
<dbReference type="AlphaFoldDB" id="A0A2K3PU60"/>
<evidence type="ECO:0000313" key="2">
    <source>
        <dbReference type="EMBL" id="PNY18828.1"/>
    </source>
</evidence>
<feature type="compositionally biased region" description="Basic and acidic residues" evidence="1">
    <location>
        <begin position="56"/>
        <end position="66"/>
    </location>
</feature>
<protein>
    <submittedName>
        <fullName evidence="2">Uncharacterized protein</fullName>
    </submittedName>
</protein>
<evidence type="ECO:0000256" key="1">
    <source>
        <dbReference type="SAM" id="MobiDB-lite"/>
    </source>
</evidence>
<reference evidence="2 3" key="1">
    <citation type="submission" date="2017-08" db="EMBL/GenBank/DDBJ databases">
        <title>Harnessing the power of phylogenomics to disentangle the directionality and signatures of interkingdom host jumping in the parasitic fungal genus Tolypocladium.</title>
        <authorList>
            <person name="Quandt C.A."/>
            <person name="Patterson W."/>
            <person name="Spatafora J.W."/>
        </authorList>
    </citation>
    <scope>NUCLEOTIDE SEQUENCE [LARGE SCALE GENOMIC DNA]</scope>
    <source>
        <strain evidence="2 3">CBS 113982</strain>
    </source>
</reference>
<organism evidence="2 3">
    <name type="scientific">Tolypocladium capitatum</name>
    <dbReference type="NCBI Taxonomy" id="45235"/>
    <lineage>
        <taxon>Eukaryota</taxon>
        <taxon>Fungi</taxon>
        <taxon>Dikarya</taxon>
        <taxon>Ascomycota</taxon>
        <taxon>Pezizomycotina</taxon>
        <taxon>Sordariomycetes</taxon>
        <taxon>Hypocreomycetidae</taxon>
        <taxon>Hypocreales</taxon>
        <taxon>Ophiocordycipitaceae</taxon>
        <taxon>Tolypocladium</taxon>
    </lineage>
</organism>
<dbReference type="Proteomes" id="UP000236621">
    <property type="component" value="Unassembled WGS sequence"/>
</dbReference>
<feature type="compositionally biased region" description="Polar residues" evidence="1">
    <location>
        <begin position="84"/>
        <end position="98"/>
    </location>
</feature>
<name>A0A2K3PU60_9HYPO</name>
<gene>
    <name evidence="2" type="ORF">TCAP_07499</name>
</gene>